<name>A0ABS4TFY7_9PSEU</name>
<feature type="region of interest" description="Disordered" evidence="1">
    <location>
        <begin position="123"/>
        <end position="168"/>
    </location>
</feature>
<dbReference type="EMBL" id="JAGINW010000001">
    <property type="protein sequence ID" value="MBP2323332.1"/>
    <property type="molecule type" value="Genomic_DNA"/>
</dbReference>
<proteinExistence type="predicted"/>
<keyword evidence="3" id="KW-1185">Reference proteome</keyword>
<dbReference type="RefSeq" id="WP_209639565.1">
    <property type="nucleotide sequence ID" value="NZ_JAGINW010000001.1"/>
</dbReference>
<reference evidence="2 3" key="1">
    <citation type="submission" date="2021-03" db="EMBL/GenBank/DDBJ databases">
        <title>Sequencing the genomes of 1000 actinobacteria strains.</title>
        <authorList>
            <person name="Klenk H.-P."/>
        </authorList>
    </citation>
    <scope>NUCLEOTIDE SEQUENCE [LARGE SCALE GENOMIC DNA]</scope>
    <source>
        <strain evidence="2 3">DSM 46670</strain>
    </source>
</reference>
<organism evidence="2 3">
    <name type="scientific">Kibdelosporangium banguiense</name>
    <dbReference type="NCBI Taxonomy" id="1365924"/>
    <lineage>
        <taxon>Bacteria</taxon>
        <taxon>Bacillati</taxon>
        <taxon>Actinomycetota</taxon>
        <taxon>Actinomycetes</taxon>
        <taxon>Pseudonocardiales</taxon>
        <taxon>Pseudonocardiaceae</taxon>
        <taxon>Kibdelosporangium</taxon>
    </lineage>
</organism>
<dbReference type="Proteomes" id="UP001519332">
    <property type="component" value="Unassembled WGS sequence"/>
</dbReference>
<protein>
    <submittedName>
        <fullName evidence="2">Uncharacterized protein</fullName>
    </submittedName>
</protein>
<sequence length="168" mass="18494">MPTYAVLVAFIVALLALLALLRLRARDGDPIGRHRANSDSAPTMPDILERLADAHPDSSCPGRTVRITSNDTDADRFKRTGDFDPDSDTDFLDVFASALVRPYVSKTEQDRQTSEWFDASFTAREDQPELIPPDQMSENTNVATQEAERHSPNNVPPVGESGRVAKVA</sequence>
<accession>A0ABS4TFY7</accession>
<comment type="caution">
    <text evidence="2">The sequence shown here is derived from an EMBL/GenBank/DDBJ whole genome shotgun (WGS) entry which is preliminary data.</text>
</comment>
<gene>
    <name evidence="2" type="ORF">JOF56_003717</name>
</gene>
<evidence type="ECO:0000313" key="3">
    <source>
        <dbReference type="Proteomes" id="UP001519332"/>
    </source>
</evidence>
<evidence type="ECO:0000256" key="1">
    <source>
        <dbReference type="SAM" id="MobiDB-lite"/>
    </source>
</evidence>
<evidence type="ECO:0000313" key="2">
    <source>
        <dbReference type="EMBL" id="MBP2323332.1"/>
    </source>
</evidence>